<dbReference type="PANTHER" id="PTHR21266:SF60">
    <property type="entry name" value="3-KETOSTEROID-9-ALPHA-MONOOXYGENASE, OXYGENASE COMPONENT"/>
    <property type="match status" value="1"/>
</dbReference>
<dbReference type="InterPro" id="IPR017941">
    <property type="entry name" value="Rieske_2Fe-2S"/>
</dbReference>
<comment type="caution">
    <text evidence="7">The sequence shown here is derived from an EMBL/GenBank/DDBJ whole genome shotgun (WGS) entry which is preliminary data.</text>
</comment>
<protein>
    <submittedName>
        <fullName evidence="7">Methylxanthine N1-demethylase NdmA</fullName>
    </submittedName>
</protein>
<keyword evidence="7" id="KW-0489">Methyltransferase</keyword>
<name>A0A7V8FUR3_9BURK</name>
<evidence type="ECO:0000256" key="3">
    <source>
        <dbReference type="ARBA" id="ARBA00023002"/>
    </source>
</evidence>
<dbReference type="GO" id="GO:0032259">
    <property type="term" value="P:methylation"/>
    <property type="evidence" value="ECO:0007669"/>
    <property type="project" value="UniProtKB-KW"/>
</dbReference>
<dbReference type="InterPro" id="IPR044043">
    <property type="entry name" value="VanA_C_cat"/>
</dbReference>
<dbReference type="PROSITE" id="PS51296">
    <property type="entry name" value="RIESKE"/>
    <property type="match status" value="1"/>
</dbReference>
<evidence type="ECO:0000256" key="4">
    <source>
        <dbReference type="ARBA" id="ARBA00023004"/>
    </source>
</evidence>
<evidence type="ECO:0000313" key="8">
    <source>
        <dbReference type="Proteomes" id="UP000462435"/>
    </source>
</evidence>
<keyword evidence="5" id="KW-0411">Iron-sulfur</keyword>
<dbReference type="InterPro" id="IPR036922">
    <property type="entry name" value="Rieske_2Fe-2S_sf"/>
</dbReference>
<sequence>MLVTQQKVLRRFWYALMPVSQLKDGPQPFTLLGEKLVVWLKEDGAPAALQDRCCHRTARLSKGFVENGNIVCGYHGWTFNGAGACVRVPQSVDGSVPSGACVKAYHCKERYGYVWVALEDPLRDIPDFPEDGAPGYRRIFQFYERWDTSALRMMENSFDNSHFSYVHRATFGLYDQPKPEKYEINETDYGFEAETRVPIKNVPASYRVTGSTADTTLRHMFNRWYLPFVRRFGCQYPESGRHHIIYNCATPIDDGAIMLSQWLYRNDTEEDCPEAELVAWDAPILVEDREILEATDPDACIDVRRRQEFHMASDRPGLIMRRMLLQLLEDHGESEVFRTPPLNNAA</sequence>
<dbReference type="Pfam" id="PF19112">
    <property type="entry name" value="VanA_C"/>
    <property type="match status" value="1"/>
</dbReference>
<keyword evidence="1" id="KW-0001">2Fe-2S</keyword>
<keyword evidence="3" id="KW-0560">Oxidoreductase</keyword>
<evidence type="ECO:0000259" key="6">
    <source>
        <dbReference type="PROSITE" id="PS51296"/>
    </source>
</evidence>
<dbReference type="Gene3D" id="2.102.10.10">
    <property type="entry name" value="Rieske [2Fe-2S] iron-sulphur domain"/>
    <property type="match status" value="1"/>
</dbReference>
<keyword evidence="7" id="KW-0808">Transferase</keyword>
<feature type="domain" description="Rieske" evidence="6">
    <location>
        <begin position="13"/>
        <end position="116"/>
    </location>
</feature>
<evidence type="ECO:0000256" key="5">
    <source>
        <dbReference type="ARBA" id="ARBA00023014"/>
    </source>
</evidence>
<dbReference type="GO" id="GO:0016491">
    <property type="term" value="F:oxidoreductase activity"/>
    <property type="evidence" value="ECO:0007669"/>
    <property type="project" value="UniProtKB-KW"/>
</dbReference>
<dbReference type="EMBL" id="WNDX01000114">
    <property type="protein sequence ID" value="KAF1041603.1"/>
    <property type="molecule type" value="Genomic_DNA"/>
</dbReference>
<dbReference type="Proteomes" id="UP000462435">
    <property type="component" value="Unassembled WGS sequence"/>
</dbReference>
<dbReference type="InterPro" id="IPR050584">
    <property type="entry name" value="Cholesterol_7-desaturase"/>
</dbReference>
<gene>
    <name evidence="7" type="primary">ndmA</name>
    <name evidence="7" type="ORF">GAK35_03216</name>
</gene>
<dbReference type="SUPFAM" id="SSF55961">
    <property type="entry name" value="Bet v1-like"/>
    <property type="match status" value="1"/>
</dbReference>
<reference evidence="8" key="1">
    <citation type="journal article" date="2020" name="MBio">
        <title>Horizontal gene transfer to a defensive symbiont with a reduced genome amongst a multipartite beetle microbiome.</title>
        <authorList>
            <person name="Waterworth S.C."/>
            <person name="Florez L.V."/>
            <person name="Rees E.R."/>
            <person name="Hertweck C."/>
            <person name="Kaltenpoth M."/>
            <person name="Kwan J.C."/>
        </authorList>
    </citation>
    <scope>NUCLEOTIDE SEQUENCE [LARGE SCALE GENOMIC DNA]</scope>
</reference>
<dbReference type="PANTHER" id="PTHR21266">
    <property type="entry name" value="IRON-SULFUR DOMAIN CONTAINING PROTEIN"/>
    <property type="match status" value="1"/>
</dbReference>
<dbReference type="GO" id="GO:0046872">
    <property type="term" value="F:metal ion binding"/>
    <property type="evidence" value="ECO:0007669"/>
    <property type="project" value="UniProtKB-KW"/>
</dbReference>
<dbReference type="Pfam" id="PF00355">
    <property type="entry name" value="Rieske"/>
    <property type="match status" value="1"/>
</dbReference>
<accession>A0A7V8FUR3</accession>
<evidence type="ECO:0000256" key="1">
    <source>
        <dbReference type="ARBA" id="ARBA00022714"/>
    </source>
</evidence>
<dbReference type="Gene3D" id="3.90.380.10">
    <property type="entry name" value="Naphthalene 1,2-dioxygenase Alpha Subunit, Chain A, domain 1"/>
    <property type="match status" value="1"/>
</dbReference>
<keyword evidence="2" id="KW-0479">Metal-binding</keyword>
<proteinExistence type="predicted"/>
<evidence type="ECO:0000256" key="2">
    <source>
        <dbReference type="ARBA" id="ARBA00022723"/>
    </source>
</evidence>
<dbReference type="GO" id="GO:0008168">
    <property type="term" value="F:methyltransferase activity"/>
    <property type="evidence" value="ECO:0007669"/>
    <property type="project" value="UniProtKB-KW"/>
</dbReference>
<organism evidence="7 8">
    <name type="scientific">Herbaspirillum frisingense</name>
    <dbReference type="NCBI Taxonomy" id="92645"/>
    <lineage>
        <taxon>Bacteria</taxon>
        <taxon>Pseudomonadati</taxon>
        <taxon>Pseudomonadota</taxon>
        <taxon>Betaproteobacteria</taxon>
        <taxon>Burkholderiales</taxon>
        <taxon>Oxalobacteraceae</taxon>
        <taxon>Herbaspirillum</taxon>
    </lineage>
</organism>
<dbReference type="GO" id="GO:0051537">
    <property type="term" value="F:2 iron, 2 sulfur cluster binding"/>
    <property type="evidence" value="ECO:0007669"/>
    <property type="project" value="UniProtKB-KW"/>
</dbReference>
<evidence type="ECO:0000313" key="7">
    <source>
        <dbReference type="EMBL" id="KAF1041603.1"/>
    </source>
</evidence>
<keyword evidence="4" id="KW-0408">Iron</keyword>
<dbReference type="SUPFAM" id="SSF50022">
    <property type="entry name" value="ISP domain"/>
    <property type="match status" value="1"/>
</dbReference>
<dbReference type="AlphaFoldDB" id="A0A7V8FUR3"/>